<evidence type="ECO:0000313" key="1">
    <source>
        <dbReference type="EMBL" id="QJI01008.1"/>
    </source>
</evidence>
<organism evidence="1">
    <name type="scientific">viral metagenome</name>
    <dbReference type="NCBI Taxonomy" id="1070528"/>
    <lineage>
        <taxon>unclassified sequences</taxon>
        <taxon>metagenomes</taxon>
        <taxon>organismal metagenomes</taxon>
    </lineage>
</organism>
<sequence length="68" mass="7487">MARDLGRDVDIGIPPTETLKVDVVASAPITAALKEQVAVKIDETNMYLETSKRIQEFILGQEVDEGEE</sequence>
<dbReference type="AlphaFoldDB" id="A0A6M3XUU0"/>
<proteinExistence type="predicted"/>
<gene>
    <name evidence="1" type="ORF">TM448B02229_0010</name>
</gene>
<dbReference type="EMBL" id="MT144891">
    <property type="protein sequence ID" value="QJI01008.1"/>
    <property type="molecule type" value="Genomic_DNA"/>
</dbReference>
<accession>A0A6M3XUU0</accession>
<name>A0A6M3XUU0_9ZZZZ</name>
<reference evidence="1" key="1">
    <citation type="submission" date="2020-03" db="EMBL/GenBank/DDBJ databases">
        <title>The deep terrestrial virosphere.</title>
        <authorList>
            <person name="Holmfeldt K."/>
            <person name="Nilsson E."/>
            <person name="Simone D."/>
            <person name="Lopez-Fernandez M."/>
            <person name="Wu X."/>
            <person name="de Brujin I."/>
            <person name="Lundin D."/>
            <person name="Andersson A."/>
            <person name="Bertilsson S."/>
            <person name="Dopson M."/>
        </authorList>
    </citation>
    <scope>NUCLEOTIDE SEQUENCE</scope>
    <source>
        <strain evidence="1">TM448B02229</strain>
    </source>
</reference>
<protein>
    <submittedName>
        <fullName evidence="1">Uncharacterized protein</fullName>
    </submittedName>
</protein>